<feature type="region of interest" description="Disordered" evidence="2">
    <location>
        <begin position="1"/>
        <end position="40"/>
    </location>
</feature>
<feature type="domain" description="FAD linked oxidase N-terminal" evidence="3">
    <location>
        <begin position="27"/>
        <end position="102"/>
    </location>
</feature>
<reference evidence="4 5" key="1">
    <citation type="submission" date="2023-06" db="EMBL/GenBank/DDBJ databases">
        <authorList>
            <person name="Oyuntsetseg B."/>
            <person name="Kim S.B."/>
        </authorList>
    </citation>
    <scope>NUCLEOTIDE SEQUENCE [LARGE SCALE GENOMIC DNA]</scope>
    <source>
        <strain evidence="4 5">2-2</strain>
    </source>
</reference>
<dbReference type="Pfam" id="PF01565">
    <property type="entry name" value="FAD_binding_4"/>
    <property type="match status" value="1"/>
</dbReference>
<dbReference type="Proteomes" id="UP001227101">
    <property type="component" value="Chromosome"/>
</dbReference>
<dbReference type="RefSeq" id="WP_285459999.1">
    <property type="nucleotide sequence ID" value="NZ_CP127173.1"/>
</dbReference>
<evidence type="ECO:0000256" key="1">
    <source>
        <dbReference type="ARBA" id="ARBA00023002"/>
    </source>
</evidence>
<protein>
    <submittedName>
        <fullName evidence="4">FAD-binding protein</fullName>
    </submittedName>
</protein>
<evidence type="ECO:0000256" key="2">
    <source>
        <dbReference type="SAM" id="MobiDB-lite"/>
    </source>
</evidence>
<accession>A0ABY8Y2P5</accession>
<dbReference type="InterPro" id="IPR036318">
    <property type="entry name" value="FAD-bd_PCMH-like_sf"/>
</dbReference>
<dbReference type="Gene3D" id="3.30.465.10">
    <property type="match status" value="1"/>
</dbReference>
<evidence type="ECO:0000313" key="5">
    <source>
        <dbReference type="Proteomes" id="UP001227101"/>
    </source>
</evidence>
<dbReference type="EMBL" id="CP127173">
    <property type="protein sequence ID" value="WIV62289.1"/>
    <property type="molecule type" value="Genomic_DNA"/>
</dbReference>
<dbReference type="SUPFAM" id="SSF56176">
    <property type="entry name" value="FAD-binding/transporter-associated domain-like"/>
    <property type="match status" value="1"/>
</dbReference>
<gene>
    <name evidence="4" type="ORF">QP939_46705</name>
</gene>
<organism evidence="4 5">
    <name type="scientific">Amycolatopsis nalaikhensis</name>
    <dbReference type="NCBI Taxonomy" id="715472"/>
    <lineage>
        <taxon>Bacteria</taxon>
        <taxon>Bacillati</taxon>
        <taxon>Actinomycetota</taxon>
        <taxon>Actinomycetes</taxon>
        <taxon>Pseudonocardiales</taxon>
        <taxon>Pseudonocardiaceae</taxon>
        <taxon>Amycolatopsis</taxon>
    </lineage>
</organism>
<keyword evidence="5" id="KW-1185">Reference proteome</keyword>
<dbReference type="InterPro" id="IPR006094">
    <property type="entry name" value="Oxid_FAD_bind_N"/>
</dbReference>
<keyword evidence="1" id="KW-0560">Oxidoreductase</keyword>
<dbReference type="Gene3D" id="3.30.43.10">
    <property type="entry name" value="Uridine Diphospho-n-acetylenolpyruvylglucosamine Reductase, domain 2"/>
    <property type="match status" value="1"/>
</dbReference>
<evidence type="ECO:0000259" key="3">
    <source>
        <dbReference type="Pfam" id="PF01565"/>
    </source>
</evidence>
<sequence>MSSAPARPRTSRPSCAGRAPRDGGSPPRARGTRCTAGSRSDRGVVVDMSGHAAIHDVGRDRIVVGAGATWRDVLAAALREGLTPPVLPEYLDLSIGGTIAVGWRSTSSRATDAS</sequence>
<evidence type="ECO:0000313" key="4">
    <source>
        <dbReference type="EMBL" id="WIV62289.1"/>
    </source>
</evidence>
<dbReference type="InterPro" id="IPR016167">
    <property type="entry name" value="FAD-bd_PCMH_sub1"/>
</dbReference>
<proteinExistence type="predicted"/>
<dbReference type="InterPro" id="IPR016169">
    <property type="entry name" value="FAD-bd_PCMH_sub2"/>
</dbReference>
<name>A0ABY8Y2P5_9PSEU</name>